<dbReference type="HOGENOM" id="CLU_045441_0_0_1"/>
<name>A0A0C3NEP7_PISTI</name>
<accession>A0A0C3NEP7</accession>
<reference evidence="2 3" key="1">
    <citation type="submission" date="2014-04" db="EMBL/GenBank/DDBJ databases">
        <authorList>
            <consortium name="DOE Joint Genome Institute"/>
            <person name="Kuo A."/>
            <person name="Kohler A."/>
            <person name="Costa M.D."/>
            <person name="Nagy L.G."/>
            <person name="Floudas D."/>
            <person name="Copeland A."/>
            <person name="Barry K.W."/>
            <person name="Cichocki N."/>
            <person name="Veneault-Fourrey C."/>
            <person name="LaButti K."/>
            <person name="Lindquist E.A."/>
            <person name="Lipzen A."/>
            <person name="Lundell T."/>
            <person name="Morin E."/>
            <person name="Murat C."/>
            <person name="Sun H."/>
            <person name="Tunlid A."/>
            <person name="Henrissat B."/>
            <person name="Grigoriev I.V."/>
            <person name="Hibbett D.S."/>
            <person name="Martin F."/>
            <person name="Nordberg H.P."/>
            <person name="Cantor M.N."/>
            <person name="Hua S.X."/>
        </authorList>
    </citation>
    <scope>NUCLEOTIDE SEQUENCE [LARGE SCALE GENOMIC DNA]</scope>
    <source>
        <strain evidence="2 3">Marx 270</strain>
    </source>
</reference>
<dbReference type="Proteomes" id="UP000054217">
    <property type="component" value="Unassembled WGS sequence"/>
</dbReference>
<dbReference type="AlphaFoldDB" id="A0A0C3NEP7"/>
<evidence type="ECO:0000313" key="3">
    <source>
        <dbReference type="Proteomes" id="UP000054217"/>
    </source>
</evidence>
<gene>
    <name evidence="2" type="ORF">M404DRAFT_10389</name>
</gene>
<reference evidence="3" key="2">
    <citation type="submission" date="2015-01" db="EMBL/GenBank/DDBJ databases">
        <title>Evolutionary Origins and Diversification of the Mycorrhizal Mutualists.</title>
        <authorList>
            <consortium name="DOE Joint Genome Institute"/>
            <consortium name="Mycorrhizal Genomics Consortium"/>
            <person name="Kohler A."/>
            <person name="Kuo A."/>
            <person name="Nagy L.G."/>
            <person name="Floudas D."/>
            <person name="Copeland A."/>
            <person name="Barry K.W."/>
            <person name="Cichocki N."/>
            <person name="Veneault-Fourrey C."/>
            <person name="LaButti K."/>
            <person name="Lindquist E.A."/>
            <person name="Lipzen A."/>
            <person name="Lundell T."/>
            <person name="Morin E."/>
            <person name="Murat C."/>
            <person name="Riley R."/>
            <person name="Ohm R."/>
            <person name="Sun H."/>
            <person name="Tunlid A."/>
            <person name="Henrissat B."/>
            <person name="Grigoriev I.V."/>
            <person name="Hibbett D.S."/>
            <person name="Martin F."/>
        </authorList>
    </citation>
    <scope>NUCLEOTIDE SEQUENCE [LARGE SCALE GENOMIC DNA]</scope>
    <source>
        <strain evidence="3">Marx 270</strain>
    </source>
</reference>
<feature type="compositionally biased region" description="Polar residues" evidence="1">
    <location>
        <begin position="23"/>
        <end position="32"/>
    </location>
</feature>
<dbReference type="InParanoid" id="A0A0C3NEP7"/>
<evidence type="ECO:0000256" key="1">
    <source>
        <dbReference type="SAM" id="MobiDB-lite"/>
    </source>
</evidence>
<organism evidence="2 3">
    <name type="scientific">Pisolithus tinctorius Marx 270</name>
    <dbReference type="NCBI Taxonomy" id="870435"/>
    <lineage>
        <taxon>Eukaryota</taxon>
        <taxon>Fungi</taxon>
        <taxon>Dikarya</taxon>
        <taxon>Basidiomycota</taxon>
        <taxon>Agaricomycotina</taxon>
        <taxon>Agaricomycetes</taxon>
        <taxon>Agaricomycetidae</taxon>
        <taxon>Boletales</taxon>
        <taxon>Sclerodermatineae</taxon>
        <taxon>Pisolithaceae</taxon>
        <taxon>Pisolithus</taxon>
    </lineage>
</organism>
<dbReference type="EMBL" id="KN832004">
    <property type="protein sequence ID" value="KIN99559.1"/>
    <property type="molecule type" value="Genomic_DNA"/>
</dbReference>
<feature type="region of interest" description="Disordered" evidence="1">
    <location>
        <begin position="180"/>
        <end position="211"/>
    </location>
</feature>
<keyword evidence="3" id="KW-1185">Reference proteome</keyword>
<dbReference type="OrthoDB" id="3063862at2759"/>
<sequence>MSQDLEGIPPIHLLMEYDDFDDSSQSGASNNGDVDADSTPTPDVIEPQPDLDPVDPAASPLNLMPPPTVSKKRKCRKEAAEKPKKVITFIVNAMAASELKKPMSKCEVKTASFEFQPSDEPWDMLLACMLSRVEQILSPKTISIDDYDVTFYIPSQVDNMASLNPTIHIIAQQKPTIAQGTSSSAKLDDEDDGGGSKAVKANKKKKEPAELPGNIKVSKNIQLLHDVWVCKKPDGACPSTHCYVTTLGEHFPLSHKHFNCWASAMLKGTDCATLDKPPTHQLFNAVKQNGAIAQEKLSPILQRCLATLESKNFTASAAAPVINVTLGSDILSLTRNTGPQILPPHNDTANSDLLLPATHLPGNDMPIVDFCAHYDLSDDILKKLQENSFRKARSLCFMMIKDLKEMHFMHGEIADLWDAVKQWSTPIHT</sequence>
<feature type="region of interest" description="Disordered" evidence="1">
    <location>
        <begin position="1"/>
        <end position="75"/>
    </location>
</feature>
<dbReference type="STRING" id="870435.A0A0C3NEP7"/>
<evidence type="ECO:0000313" key="2">
    <source>
        <dbReference type="EMBL" id="KIN99559.1"/>
    </source>
</evidence>
<protein>
    <submittedName>
        <fullName evidence="2">Uncharacterized protein</fullName>
    </submittedName>
</protein>
<proteinExistence type="predicted"/>